<feature type="region of interest" description="Disordered" evidence="1">
    <location>
        <begin position="192"/>
        <end position="301"/>
    </location>
</feature>
<comment type="caution">
    <text evidence="2">The sequence shown here is derived from an EMBL/GenBank/DDBJ whole genome shotgun (WGS) entry which is preliminary data.</text>
</comment>
<feature type="region of interest" description="Disordered" evidence="1">
    <location>
        <begin position="98"/>
        <end position="176"/>
    </location>
</feature>
<feature type="compositionally biased region" description="Basic and acidic residues" evidence="1">
    <location>
        <begin position="238"/>
        <end position="247"/>
    </location>
</feature>
<evidence type="ECO:0000313" key="2">
    <source>
        <dbReference type="EMBL" id="KAJ3555279.1"/>
    </source>
</evidence>
<dbReference type="Proteomes" id="UP001148614">
    <property type="component" value="Unassembled WGS sequence"/>
</dbReference>
<name>A0A9W8THJ5_9PEZI</name>
<organism evidence="2 3">
    <name type="scientific">Xylaria arbuscula</name>
    <dbReference type="NCBI Taxonomy" id="114810"/>
    <lineage>
        <taxon>Eukaryota</taxon>
        <taxon>Fungi</taxon>
        <taxon>Dikarya</taxon>
        <taxon>Ascomycota</taxon>
        <taxon>Pezizomycotina</taxon>
        <taxon>Sordariomycetes</taxon>
        <taxon>Xylariomycetidae</taxon>
        <taxon>Xylariales</taxon>
        <taxon>Xylariaceae</taxon>
        <taxon>Xylaria</taxon>
    </lineage>
</organism>
<evidence type="ECO:0000313" key="3">
    <source>
        <dbReference type="Proteomes" id="UP001148614"/>
    </source>
</evidence>
<protein>
    <submittedName>
        <fullName evidence="2">Uncharacterized protein</fullName>
    </submittedName>
</protein>
<accession>A0A9W8THJ5</accession>
<sequence>MAVEQGTDGRIRAETKYYTSLCQTFIHNKQKALEELSVSLDHLTRCADSLNAMLSQGTTGEMRLHASQASQATTDVLKDVEVQIASGAIIRITIEKSPASGLNPGEDENAQQVGNQDRGKSAEKSRAQSPSVCTVKSAESVTNNNTARSTKRSSEATTPIQEAELRLSKKPRQAGDRPTILHHLLEKSESLGPETHAHHSKALDPLNKNLNEPTRPSNGQSTEPAQRPPQSRQPRASEMPKEGDDMLRQPPIALALHRKLTLGSFGDPANPPAHERARDSNAHASLNDTVLKTNNQLSTGQ</sequence>
<proteinExistence type="predicted"/>
<feature type="compositionally biased region" description="Polar residues" evidence="1">
    <location>
        <begin position="282"/>
        <end position="301"/>
    </location>
</feature>
<gene>
    <name evidence="2" type="ORF">NPX13_g10384</name>
</gene>
<evidence type="ECO:0000256" key="1">
    <source>
        <dbReference type="SAM" id="MobiDB-lite"/>
    </source>
</evidence>
<feature type="compositionally biased region" description="Polar residues" evidence="1">
    <location>
        <begin position="208"/>
        <end position="223"/>
    </location>
</feature>
<reference evidence="2" key="1">
    <citation type="submission" date="2022-07" db="EMBL/GenBank/DDBJ databases">
        <title>Genome Sequence of Xylaria arbuscula.</title>
        <authorList>
            <person name="Buettner E."/>
        </authorList>
    </citation>
    <scope>NUCLEOTIDE SEQUENCE</scope>
    <source>
        <strain evidence="2">VT107</strain>
    </source>
</reference>
<dbReference type="AlphaFoldDB" id="A0A9W8THJ5"/>
<feature type="compositionally biased region" description="Basic and acidic residues" evidence="1">
    <location>
        <begin position="117"/>
        <end position="126"/>
    </location>
</feature>
<keyword evidence="3" id="KW-1185">Reference proteome</keyword>
<feature type="compositionally biased region" description="Polar residues" evidence="1">
    <location>
        <begin position="127"/>
        <end position="148"/>
    </location>
</feature>
<feature type="compositionally biased region" description="Low complexity" evidence="1">
    <location>
        <begin position="224"/>
        <end position="237"/>
    </location>
</feature>
<dbReference type="EMBL" id="JANPWZ010002911">
    <property type="protein sequence ID" value="KAJ3555279.1"/>
    <property type="molecule type" value="Genomic_DNA"/>
</dbReference>